<evidence type="ECO:0000313" key="4">
    <source>
        <dbReference type="Proteomes" id="UP001652582"/>
    </source>
</evidence>
<feature type="transmembrane region" description="Helical" evidence="1">
    <location>
        <begin position="484"/>
        <end position="507"/>
    </location>
</feature>
<feature type="signal peptide" evidence="2">
    <location>
        <begin position="1"/>
        <end position="18"/>
    </location>
</feature>
<dbReference type="PANTHER" id="PTHR11161">
    <property type="entry name" value="O-ACYLTRANSFERASE"/>
    <property type="match status" value="1"/>
</dbReference>
<dbReference type="KEGG" id="bany:112045746"/>
<dbReference type="Pfam" id="PF01757">
    <property type="entry name" value="Acyl_transf_3"/>
    <property type="match status" value="1"/>
</dbReference>
<feature type="transmembrane region" description="Helical" evidence="1">
    <location>
        <begin position="268"/>
        <end position="288"/>
    </location>
</feature>
<feature type="transmembrane region" description="Helical" evidence="1">
    <location>
        <begin position="587"/>
        <end position="614"/>
    </location>
</feature>
<dbReference type="OrthoDB" id="10265389at2759"/>
<sequence length="661" mass="75399">MKKLTFIIVNLIISQCYALIYELNGSDYSRMPAVFHFDDYDHCLTNPDGLYCTVDINVVSDTPSELYSLMQNYSEYNNKHFNHTFLRHGVCVTRSCKRFLQNTTKPITYSNTDTENAELKLVIEECLNDSLWNNYELKCRVTAPLYCNEREERQKDSGDLAVGVFLLVLLTLNVIGSLYDAIFVRGQNKPGSGNGVLLCFSVPHNFSRLMRPYADLGPREQRLKVFHGLRAMTTLGVIHCHSLLPFAIAPENVLFVENLYNNMANYIFLNGTIVVQTFFIMSGCLLSYKLEMLAEKREIKWTLLPKILIITWAKLTPSYMVVLATSATWLRYTSSGPFWKLVVLREVEDCRADGWSHVLYINNYLDPTQCLPQAWYLAANMQLYILGYCTFVIIKSPKYRKVALTILFIIGVVTPMAHTYFQNLEAVVMMTPEAVRSFLNNPTFHHVYKRGHTNIANFVLGIALGFLIYRLQKNEVNIQKYKKYRHLFLLTVPAILGTIIVGSVFYIDGIYTSVYTKAIYSGLIKPIYGVILAILVIGCVFEIENVYRPILEWDGWKLPAKLSYCAFLLHVAFIRIATGSLRTLMPFTYLLVAETTIAFIVLSYLAAIPFWLLVDAPLTELLQKILTGKLCQTETKVIPENDLTLKNNVKVFNSEEGNASV</sequence>
<keyword evidence="2" id="KW-0732">Signal</keyword>
<reference evidence="5" key="1">
    <citation type="submission" date="2025-08" db="UniProtKB">
        <authorList>
            <consortium name="RefSeq"/>
        </authorList>
    </citation>
    <scope>IDENTIFICATION</scope>
</reference>
<organism evidence="4 5">
    <name type="scientific">Bicyclus anynana</name>
    <name type="common">Squinting bush brown butterfly</name>
    <dbReference type="NCBI Taxonomy" id="110368"/>
    <lineage>
        <taxon>Eukaryota</taxon>
        <taxon>Metazoa</taxon>
        <taxon>Ecdysozoa</taxon>
        <taxon>Arthropoda</taxon>
        <taxon>Hexapoda</taxon>
        <taxon>Insecta</taxon>
        <taxon>Pterygota</taxon>
        <taxon>Neoptera</taxon>
        <taxon>Endopterygota</taxon>
        <taxon>Lepidoptera</taxon>
        <taxon>Glossata</taxon>
        <taxon>Ditrysia</taxon>
        <taxon>Papilionoidea</taxon>
        <taxon>Nymphalidae</taxon>
        <taxon>Satyrinae</taxon>
        <taxon>Satyrini</taxon>
        <taxon>Mycalesina</taxon>
        <taxon>Bicyclus</taxon>
    </lineage>
</organism>
<name>A0A6J1MTG2_BICAN</name>
<feature type="domain" description="Acyltransferase 3" evidence="3">
    <location>
        <begin position="227"/>
        <end position="612"/>
    </location>
</feature>
<keyword evidence="1" id="KW-1133">Transmembrane helix</keyword>
<dbReference type="GO" id="GO:0016747">
    <property type="term" value="F:acyltransferase activity, transferring groups other than amino-acyl groups"/>
    <property type="evidence" value="ECO:0007669"/>
    <property type="project" value="InterPro"/>
</dbReference>
<protein>
    <submittedName>
        <fullName evidence="5">Nose resistant to fluoxetine protein 6 isoform X1</fullName>
    </submittedName>
</protein>
<proteinExistence type="predicted"/>
<accession>A0A6J1MTG2</accession>
<feature type="chain" id="PRO_5046568968" evidence="2">
    <location>
        <begin position="19"/>
        <end position="661"/>
    </location>
</feature>
<evidence type="ECO:0000256" key="2">
    <source>
        <dbReference type="SAM" id="SignalP"/>
    </source>
</evidence>
<evidence type="ECO:0000256" key="1">
    <source>
        <dbReference type="SAM" id="Phobius"/>
    </source>
</evidence>
<feature type="transmembrane region" description="Helical" evidence="1">
    <location>
        <begin position="309"/>
        <end position="330"/>
    </location>
</feature>
<dbReference type="InterPro" id="IPR002656">
    <property type="entry name" value="Acyl_transf_3_dom"/>
</dbReference>
<keyword evidence="1" id="KW-0812">Transmembrane</keyword>
<feature type="transmembrane region" description="Helical" evidence="1">
    <location>
        <begin position="401"/>
        <end position="421"/>
    </location>
</feature>
<feature type="transmembrane region" description="Helical" evidence="1">
    <location>
        <begin position="519"/>
        <end position="541"/>
    </location>
</feature>
<dbReference type="AlphaFoldDB" id="A0A6J1MTG2"/>
<evidence type="ECO:0000313" key="5">
    <source>
        <dbReference type="RefSeq" id="XP_023937819.2"/>
    </source>
</evidence>
<dbReference type="Proteomes" id="UP001652582">
    <property type="component" value="Chromosome 7"/>
</dbReference>
<feature type="transmembrane region" description="Helical" evidence="1">
    <location>
        <begin position="562"/>
        <end position="581"/>
    </location>
</feature>
<feature type="transmembrane region" description="Helical" evidence="1">
    <location>
        <begin position="455"/>
        <end position="472"/>
    </location>
</feature>
<feature type="transmembrane region" description="Helical" evidence="1">
    <location>
        <begin position="160"/>
        <end position="179"/>
    </location>
</feature>
<feature type="transmembrane region" description="Helical" evidence="1">
    <location>
        <begin position="374"/>
        <end position="394"/>
    </location>
</feature>
<dbReference type="RefSeq" id="XP_023937819.2">
    <property type="nucleotide sequence ID" value="XM_024082051.2"/>
</dbReference>
<evidence type="ECO:0000259" key="3">
    <source>
        <dbReference type="Pfam" id="PF01757"/>
    </source>
</evidence>
<dbReference type="InterPro" id="IPR052728">
    <property type="entry name" value="O2_lipid_transport_reg"/>
</dbReference>
<keyword evidence="1" id="KW-0472">Membrane</keyword>
<dbReference type="PANTHER" id="PTHR11161:SF22">
    <property type="entry name" value="ACYLTRANSFERASE 3 DOMAIN-CONTAINING PROTEIN-RELATED"/>
    <property type="match status" value="1"/>
</dbReference>
<keyword evidence="4" id="KW-1185">Reference proteome</keyword>
<gene>
    <name evidence="5" type="primary">LOC112045746</name>
</gene>
<dbReference type="GeneID" id="112045746"/>